<evidence type="ECO:0000313" key="1">
    <source>
        <dbReference type="EMBL" id="RLJ70016.1"/>
    </source>
</evidence>
<sequence length="58" mass="6641">MVEDIVLEVNGKKVRLKDFPMRALKGTVVGFIRSLNLEEEPKEIKIEIKLNEKDSRGS</sequence>
<gene>
    <name evidence="1" type="ORF">BCF55_0278</name>
</gene>
<accession>A0A497XM86</accession>
<dbReference type="EMBL" id="RCCJ01000001">
    <property type="protein sequence ID" value="RLJ70016.1"/>
    <property type="molecule type" value="Genomic_DNA"/>
</dbReference>
<keyword evidence="2" id="KW-1185">Reference proteome</keyword>
<evidence type="ECO:0000313" key="2">
    <source>
        <dbReference type="Proteomes" id="UP000267841"/>
    </source>
</evidence>
<dbReference type="RefSeq" id="WP_170144720.1">
    <property type="nucleotide sequence ID" value="NZ_RCCJ01000001.1"/>
</dbReference>
<reference evidence="1 2" key="1">
    <citation type="submission" date="2018-10" db="EMBL/GenBank/DDBJ databases">
        <title>Genomic Encyclopedia of Archaeal and Bacterial Type Strains, Phase II (KMG-II): from individual species to whole genera.</title>
        <authorList>
            <person name="Goeker M."/>
        </authorList>
    </citation>
    <scope>NUCLEOTIDE SEQUENCE [LARGE SCALE GENOMIC DNA]</scope>
    <source>
        <strain evidence="1 2">DSM 16510</strain>
    </source>
</reference>
<dbReference type="AlphaFoldDB" id="A0A497XM86"/>
<proteinExistence type="predicted"/>
<protein>
    <submittedName>
        <fullName evidence="1">Uncharacterized protein</fullName>
    </submittedName>
</protein>
<organism evidence="1 2">
    <name type="scientific">Hydrogenivirga caldilitoris</name>
    <dbReference type="NCBI Taxonomy" id="246264"/>
    <lineage>
        <taxon>Bacteria</taxon>
        <taxon>Pseudomonadati</taxon>
        <taxon>Aquificota</taxon>
        <taxon>Aquificia</taxon>
        <taxon>Aquificales</taxon>
        <taxon>Aquificaceae</taxon>
        <taxon>Hydrogenivirga</taxon>
    </lineage>
</organism>
<comment type="caution">
    <text evidence="1">The sequence shown here is derived from an EMBL/GenBank/DDBJ whole genome shotgun (WGS) entry which is preliminary data.</text>
</comment>
<dbReference type="Proteomes" id="UP000267841">
    <property type="component" value="Unassembled WGS sequence"/>
</dbReference>
<name>A0A497XM86_9AQUI</name>